<dbReference type="Gene3D" id="3.30.70.1060">
    <property type="entry name" value="Dimeric alpha+beta barrel"/>
    <property type="match status" value="1"/>
</dbReference>
<evidence type="ECO:0000313" key="3">
    <source>
        <dbReference type="Proteomes" id="UP000016933"/>
    </source>
</evidence>
<dbReference type="InterPro" id="IPR005545">
    <property type="entry name" value="YCII"/>
</dbReference>
<dbReference type="SUPFAM" id="SSF54909">
    <property type="entry name" value="Dimeric alpha+beta barrel"/>
    <property type="match status" value="1"/>
</dbReference>
<sequence>MGKQEWMVILPDVPGKLEERMKVRPQHLEAIGPRVQAGQIVLGGASLDEPVKEGSPIKINGSVLMAEADTEEEVRKIVESDIYYKSGVWDAAKIQIFPFKSAVRKGL</sequence>
<evidence type="ECO:0000313" key="2">
    <source>
        <dbReference type="EMBL" id="EME44769.1"/>
    </source>
</evidence>
<proteinExistence type="predicted"/>
<reference evidence="2 3" key="2">
    <citation type="journal article" date="2012" name="PLoS Pathog.">
        <title>Diverse lifestyles and strategies of plant pathogenesis encoded in the genomes of eighteen Dothideomycetes fungi.</title>
        <authorList>
            <person name="Ohm R.A."/>
            <person name="Feau N."/>
            <person name="Henrissat B."/>
            <person name="Schoch C.L."/>
            <person name="Horwitz B.A."/>
            <person name="Barry K.W."/>
            <person name="Condon B.J."/>
            <person name="Copeland A.C."/>
            <person name="Dhillon B."/>
            <person name="Glaser F."/>
            <person name="Hesse C.N."/>
            <person name="Kosti I."/>
            <person name="LaButti K."/>
            <person name="Lindquist E.A."/>
            <person name="Lucas S."/>
            <person name="Salamov A.A."/>
            <person name="Bradshaw R.E."/>
            <person name="Ciuffetti L."/>
            <person name="Hamelin R.C."/>
            <person name="Kema G.H.J."/>
            <person name="Lawrence C."/>
            <person name="Scott J.A."/>
            <person name="Spatafora J.W."/>
            <person name="Turgeon B.G."/>
            <person name="de Wit P.J.G.M."/>
            <person name="Zhong S."/>
            <person name="Goodwin S.B."/>
            <person name="Grigoriev I.V."/>
        </authorList>
    </citation>
    <scope>NUCLEOTIDE SEQUENCE [LARGE SCALE GENOMIC DNA]</scope>
    <source>
        <strain evidence="3">NZE10 / CBS 128990</strain>
    </source>
</reference>
<dbReference type="InterPro" id="IPR051807">
    <property type="entry name" value="Sec-metab_biosynth-assoc"/>
</dbReference>
<reference evidence="3" key="1">
    <citation type="journal article" date="2012" name="PLoS Genet.">
        <title>The genomes of the fungal plant pathogens Cladosporium fulvum and Dothistroma septosporum reveal adaptation to different hosts and lifestyles but also signatures of common ancestry.</title>
        <authorList>
            <person name="de Wit P.J.G.M."/>
            <person name="van der Burgt A."/>
            <person name="Oekmen B."/>
            <person name="Stergiopoulos I."/>
            <person name="Abd-Elsalam K.A."/>
            <person name="Aerts A.L."/>
            <person name="Bahkali A.H."/>
            <person name="Beenen H.G."/>
            <person name="Chettri P."/>
            <person name="Cox M.P."/>
            <person name="Datema E."/>
            <person name="de Vries R.P."/>
            <person name="Dhillon B."/>
            <person name="Ganley A.R."/>
            <person name="Griffiths S.A."/>
            <person name="Guo Y."/>
            <person name="Hamelin R.C."/>
            <person name="Henrissat B."/>
            <person name="Kabir M.S."/>
            <person name="Jashni M.K."/>
            <person name="Kema G."/>
            <person name="Klaubauf S."/>
            <person name="Lapidus A."/>
            <person name="Levasseur A."/>
            <person name="Lindquist E."/>
            <person name="Mehrabi R."/>
            <person name="Ohm R.A."/>
            <person name="Owen T.J."/>
            <person name="Salamov A."/>
            <person name="Schwelm A."/>
            <person name="Schijlen E."/>
            <person name="Sun H."/>
            <person name="van den Burg H.A."/>
            <person name="van Ham R.C.H.J."/>
            <person name="Zhang S."/>
            <person name="Goodwin S.B."/>
            <person name="Grigoriev I.V."/>
            <person name="Collemare J."/>
            <person name="Bradshaw R.E."/>
        </authorList>
    </citation>
    <scope>NUCLEOTIDE SEQUENCE [LARGE SCALE GENOMIC DNA]</scope>
    <source>
        <strain evidence="3">NZE10 / CBS 128990</strain>
    </source>
</reference>
<dbReference type="PANTHER" id="PTHR33606:SF3">
    <property type="entry name" value="PROTEIN YCII"/>
    <property type="match status" value="1"/>
</dbReference>
<protein>
    <recommendedName>
        <fullName evidence="1">YCII-related domain-containing protein</fullName>
    </recommendedName>
</protein>
<dbReference type="Pfam" id="PF03795">
    <property type="entry name" value="YCII"/>
    <property type="match status" value="1"/>
</dbReference>
<name>N1PQS1_DOTSN</name>
<dbReference type="OrthoDB" id="5519740at2759"/>
<dbReference type="EMBL" id="KB446539">
    <property type="protein sequence ID" value="EME44769.1"/>
    <property type="molecule type" value="Genomic_DNA"/>
</dbReference>
<dbReference type="HOGENOM" id="CLU_110355_2_4_1"/>
<accession>N1PQS1</accession>
<gene>
    <name evidence="2" type="ORF">DOTSEDRAFT_44888</name>
</gene>
<dbReference type="AlphaFoldDB" id="N1PQS1"/>
<feature type="domain" description="YCII-related" evidence="1">
    <location>
        <begin position="6"/>
        <end position="94"/>
    </location>
</feature>
<dbReference type="Proteomes" id="UP000016933">
    <property type="component" value="Unassembled WGS sequence"/>
</dbReference>
<dbReference type="eggNOG" id="ENOG502S8X0">
    <property type="taxonomic scope" value="Eukaryota"/>
</dbReference>
<dbReference type="OMA" id="ESGNWKM"/>
<dbReference type="PANTHER" id="PTHR33606">
    <property type="entry name" value="PROTEIN YCII"/>
    <property type="match status" value="1"/>
</dbReference>
<evidence type="ECO:0000259" key="1">
    <source>
        <dbReference type="Pfam" id="PF03795"/>
    </source>
</evidence>
<keyword evidence="3" id="KW-1185">Reference proteome</keyword>
<organism evidence="2 3">
    <name type="scientific">Dothistroma septosporum (strain NZE10 / CBS 128990)</name>
    <name type="common">Red band needle blight fungus</name>
    <name type="synonym">Mycosphaerella pini</name>
    <dbReference type="NCBI Taxonomy" id="675120"/>
    <lineage>
        <taxon>Eukaryota</taxon>
        <taxon>Fungi</taxon>
        <taxon>Dikarya</taxon>
        <taxon>Ascomycota</taxon>
        <taxon>Pezizomycotina</taxon>
        <taxon>Dothideomycetes</taxon>
        <taxon>Dothideomycetidae</taxon>
        <taxon>Mycosphaerellales</taxon>
        <taxon>Mycosphaerellaceae</taxon>
        <taxon>Dothistroma</taxon>
    </lineage>
</organism>
<dbReference type="InterPro" id="IPR011008">
    <property type="entry name" value="Dimeric_a/b-barrel"/>
</dbReference>